<protein>
    <submittedName>
        <fullName evidence="1">Uncharacterized protein</fullName>
    </submittedName>
</protein>
<proteinExistence type="predicted"/>
<name>A0ABV0ABE6_9FLAO</name>
<organism evidence="1 2">
    <name type="scientific">Mariniflexile soesokkakense</name>
    <dbReference type="NCBI Taxonomy" id="1343160"/>
    <lineage>
        <taxon>Bacteria</taxon>
        <taxon>Pseudomonadati</taxon>
        <taxon>Bacteroidota</taxon>
        <taxon>Flavobacteriia</taxon>
        <taxon>Flavobacteriales</taxon>
        <taxon>Flavobacteriaceae</taxon>
        <taxon>Mariniflexile</taxon>
    </lineage>
</organism>
<dbReference type="Proteomes" id="UP001416393">
    <property type="component" value="Unassembled WGS sequence"/>
</dbReference>
<dbReference type="EMBL" id="JAZHYP010000005">
    <property type="protein sequence ID" value="MEN3324318.1"/>
    <property type="molecule type" value="Genomic_DNA"/>
</dbReference>
<keyword evidence="2" id="KW-1185">Reference proteome</keyword>
<dbReference type="RefSeq" id="WP_346242123.1">
    <property type="nucleotide sequence ID" value="NZ_JAZHYP010000005.1"/>
</dbReference>
<sequence length="141" mass="16225">MAFIYIGIFILIVVVIVNISDSSQKQKTRPKSQPQRVTMDSIEATMKSQEVAMKKIEQLTEAQLYKALTFAIENTPVEIQENPDYLKKYMDAFIDKQKEVMKNSIFSTPDLISILSKEQINYSINEATKRVAKHSTYLNKQ</sequence>
<gene>
    <name evidence="1" type="ORF">VP395_11320</name>
</gene>
<evidence type="ECO:0000313" key="1">
    <source>
        <dbReference type="EMBL" id="MEN3324318.1"/>
    </source>
</evidence>
<reference evidence="1 2" key="1">
    <citation type="submission" date="2024-01" db="EMBL/GenBank/DDBJ databases">
        <title>Mariniflexile litorale sp. nov., isolated from the shallow sediments of the Sea of Japan.</title>
        <authorList>
            <person name="Romanenko L."/>
            <person name="Bystritskaya E."/>
            <person name="Isaeva M."/>
        </authorList>
    </citation>
    <scope>NUCLEOTIDE SEQUENCE [LARGE SCALE GENOMIC DNA]</scope>
    <source>
        <strain evidence="1 2">KCTC 32427</strain>
    </source>
</reference>
<accession>A0ABV0ABE6</accession>
<evidence type="ECO:0000313" key="2">
    <source>
        <dbReference type="Proteomes" id="UP001416393"/>
    </source>
</evidence>
<comment type="caution">
    <text evidence="1">The sequence shown here is derived from an EMBL/GenBank/DDBJ whole genome shotgun (WGS) entry which is preliminary data.</text>
</comment>